<feature type="chain" id="PRO_5040802998" evidence="1">
    <location>
        <begin position="25"/>
        <end position="196"/>
    </location>
</feature>
<evidence type="ECO:0000313" key="3">
    <source>
        <dbReference type="Proteomes" id="UP001143474"/>
    </source>
</evidence>
<feature type="signal peptide" evidence="1">
    <location>
        <begin position="1"/>
        <end position="24"/>
    </location>
</feature>
<name>A0A9W6I753_9ACTN</name>
<gene>
    <name evidence="2" type="ORF">GCM10017600_63620</name>
</gene>
<reference evidence="2" key="1">
    <citation type="journal article" date="2014" name="Int. J. Syst. Evol. Microbiol.">
        <title>Complete genome sequence of Corynebacterium casei LMG S-19264T (=DSM 44701T), isolated from a smear-ripened cheese.</title>
        <authorList>
            <consortium name="US DOE Joint Genome Institute (JGI-PGF)"/>
            <person name="Walter F."/>
            <person name="Albersmeier A."/>
            <person name="Kalinowski J."/>
            <person name="Ruckert C."/>
        </authorList>
    </citation>
    <scope>NUCLEOTIDE SEQUENCE</scope>
    <source>
        <strain evidence="2">VKM Ac-2007</strain>
    </source>
</reference>
<keyword evidence="1" id="KW-0732">Signal</keyword>
<dbReference type="AlphaFoldDB" id="A0A9W6I753"/>
<sequence>MVIGLKGLGTACSALSWLLPGAPACPAPAPLPPSTAAPPLTSTADPPSRCGADVARAITEQLARAPKGRFVPPDTLSYDGGAEVITFRPPSCGPARRRVEHDCDEDGVLDNAVCLYDRRAFEGSRQAIKAPGTRRLNGTGIIMSVKNERPFVFFVKRNRNDGGTCFPREGGYGNVSGVGDQRWVNAHPSLRECPVP</sequence>
<keyword evidence="3" id="KW-1185">Reference proteome</keyword>
<reference evidence="2" key="2">
    <citation type="submission" date="2023-01" db="EMBL/GenBank/DDBJ databases">
        <authorList>
            <person name="Sun Q."/>
            <person name="Evtushenko L."/>
        </authorList>
    </citation>
    <scope>NUCLEOTIDE SEQUENCE</scope>
    <source>
        <strain evidence="2">VKM Ac-2007</strain>
    </source>
</reference>
<evidence type="ECO:0000256" key="1">
    <source>
        <dbReference type="SAM" id="SignalP"/>
    </source>
</evidence>
<dbReference type="EMBL" id="BSEV01000019">
    <property type="protein sequence ID" value="GLK12952.1"/>
    <property type="molecule type" value="Genomic_DNA"/>
</dbReference>
<dbReference type="Proteomes" id="UP001143474">
    <property type="component" value="Unassembled WGS sequence"/>
</dbReference>
<comment type="caution">
    <text evidence="2">The sequence shown here is derived from an EMBL/GenBank/DDBJ whole genome shotgun (WGS) entry which is preliminary data.</text>
</comment>
<evidence type="ECO:0000313" key="2">
    <source>
        <dbReference type="EMBL" id="GLK12952.1"/>
    </source>
</evidence>
<organism evidence="2 3">
    <name type="scientific">Streptosporangium carneum</name>
    <dbReference type="NCBI Taxonomy" id="47481"/>
    <lineage>
        <taxon>Bacteria</taxon>
        <taxon>Bacillati</taxon>
        <taxon>Actinomycetota</taxon>
        <taxon>Actinomycetes</taxon>
        <taxon>Streptosporangiales</taxon>
        <taxon>Streptosporangiaceae</taxon>
        <taxon>Streptosporangium</taxon>
    </lineage>
</organism>
<accession>A0A9W6I753</accession>
<dbReference type="RefSeq" id="WP_271221255.1">
    <property type="nucleotide sequence ID" value="NZ_BAAAVD010000012.1"/>
</dbReference>
<proteinExistence type="predicted"/>
<protein>
    <submittedName>
        <fullName evidence="2">Uncharacterized protein</fullName>
    </submittedName>
</protein>